<protein>
    <submittedName>
        <fullName evidence="3">Uncharacterized protein</fullName>
    </submittedName>
</protein>
<dbReference type="OrthoDB" id="5874257at2759"/>
<accession>A0A7I4YW13</accession>
<evidence type="ECO:0000256" key="1">
    <source>
        <dbReference type="SAM" id="Phobius"/>
    </source>
</evidence>
<name>A0A7I4YW13_HAECO</name>
<keyword evidence="1" id="KW-1133">Transmembrane helix</keyword>
<keyword evidence="1" id="KW-0472">Membrane</keyword>
<organism evidence="2 3">
    <name type="scientific">Haemonchus contortus</name>
    <name type="common">Barber pole worm</name>
    <dbReference type="NCBI Taxonomy" id="6289"/>
    <lineage>
        <taxon>Eukaryota</taxon>
        <taxon>Metazoa</taxon>
        <taxon>Ecdysozoa</taxon>
        <taxon>Nematoda</taxon>
        <taxon>Chromadorea</taxon>
        <taxon>Rhabditida</taxon>
        <taxon>Rhabditina</taxon>
        <taxon>Rhabditomorpha</taxon>
        <taxon>Strongyloidea</taxon>
        <taxon>Trichostrongylidae</taxon>
        <taxon>Haemonchus</taxon>
    </lineage>
</organism>
<dbReference type="WBParaSite" id="HCON_00154985-00001">
    <property type="protein sequence ID" value="HCON_00154985-00001"/>
    <property type="gene ID" value="HCON_00154985"/>
</dbReference>
<reference evidence="3" key="1">
    <citation type="submission" date="2020-12" db="UniProtKB">
        <authorList>
            <consortium name="WormBaseParasite"/>
        </authorList>
    </citation>
    <scope>IDENTIFICATION</scope>
    <source>
        <strain evidence="3">MHco3</strain>
    </source>
</reference>
<keyword evidence="2" id="KW-1185">Reference proteome</keyword>
<dbReference type="AlphaFoldDB" id="A0A7I4YW13"/>
<sequence length="180" mass="21465">MDLFVNLSVFLLLLQVLVAIVLFQRLEAIYIRWRKRRALKPAKPWKFNEEAPRETMMKRSIEPLNISNLRGFRIDDNGQLVRCLSVLYYVADRYDEELEKARKNVGKPLRECDFAEQMNSDKVRKKLAEEMERHAHKIRRRRELEVYNARKASFKRFATDRMIGLGRNRNVVDPSTLQLK</sequence>
<evidence type="ECO:0000313" key="3">
    <source>
        <dbReference type="WBParaSite" id="HCON_00154985-00001"/>
    </source>
</evidence>
<keyword evidence="1" id="KW-0812">Transmembrane</keyword>
<dbReference type="Proteomes" id="UP000025227">
    <property type="component" value="Unplaced"/>
</dbReference>
<proteinExistence type="predicted"/>
<evidence type="ECO:0000313" key="2">
    <source>
        <dbReference type="Proteomes" id="UP000025227"/>
    </source>
</evidence>
<feature type="transmembrane region" description="Helical" evidence="1">
    <location>
        <begin position="6"/>
        <end position="26"/>
    </location>
</feature>